<dbReference type="Proteomes" id="UP000281171">
    <property type="component" value="Unassembled WGS sequence"/>
</dbReference>
<gene>
    <name evidence="3" type="ORF">EBQ24_10710</name>
    <name evidence="2" type="ORF">EBQ25_08895</name>
</gene>
<dbReference type="InterPro" id="IPR007460">
    <property type="entry name" value="BrnT_toxin"/>
</dbReference>
<protein>
    <submittedName>
        <fullName evidence="3">BrnT family toxin</fullName>
    </submittedName>
</protein>
<organism evidence="3 5">
    <name type="scientific">Allofranklinella schreckenbergeri</name>
    <dbReference type="NCBI Taxonomy" id="1076744"/>
    <lineage>
        <taxon>Bacteria</taxon>
        <taxon>Pseudomonadati</taxon>
        <taxon>Pseudomonadota</taxon>
        <taxon>Betaproteobacteria</taxon>
        <taxon>Burkholderiales</taxon>
        <taxon>Comamonadaceae</taxon>
        <taxon>Allofranklinella</taxon>
    </lineage>
</organism>
<comment type="caution">
    <text evidence="3">The sequence shown here is derived from an EMBL/GenBank/DDBJ whole genome shotgun (WGS) entry which is preliminary data.</text>
</comment>
<evidence type="ECO:0000256" key="1">
    <source>
        <dbReference type="SAM" id="Phobius"/>
    </source>
</evidence>
<dbReference type="Proteomes" id="UP000267035">
    <property type="component" value="Unassembled WGS sequence"/>
</dbReference>
<name>A0A3M6QWT4_9BURK</name>
<keyword evidence="1" id="KW-0472">Membrane</keyword>
<evidence type="ECO:0000313" key="5">
    <source>
        <dbReference type="Proteomes" id="UP000281171"/>
    </source>
</evidence>
<evidence type="ECO:0000313" key="4">
    <source>
        <dbReference type="Proteomes" id="UP000267035"/>
    </source>
</evidence>
<dbReference type="InterPro" id="IPR038573">
    <property type="entry name" value="BrnT_sf"/>
</dbReference>
<sequence length="96" mass="11121">MSAMEFEWDADKAAINFKKHGIYFEDAKFVFGDPGRIETYDGRQDYGEDRWATIGLFWSALLYVVYTVRDDGKTIRLISARKANGKEAKQYREANP</sequence>
<keyword evidence="1" id="KW-1133">Transmembrane helix</keyword>
<dbReference type="Pfam" id="PF04365">
    <property type="entry name" value="BrnT_toxin"/>
    <property type="match status" value="1"/>
</dbReference>
<dbReference type="AlphaFoldDB" id="A0A3M6QWT4"/>
<feature type="transmembrane region" description="Helical" evidence="1">
    <location>
        <begin position="51"/>
        <end position="68"/>
    </location>
</feature>
<dbReference type="EMBL" id="RDQL01000011">
    <property type="protein sequence ID" value="RMW98673.1"/>
    <property type="molecule type" value="Genomic_DNA"/>
</dbReference>
<dbReference type="Gene3D" id="3.10.450.530">
    <property type="entry name" value="Ribonuclease toxin, BrnT, of type II toxin-antitoxin system"/>
    <property type="match status" value="1"/>
</dbReference>
<accession>A0A3M6QWT4</accession>
<reference evidence="4 5" key="1">
    <citation type="submission" date="2018-10" db="EMBL/GenBank/DDBJ databases">
        <title>Comamonadaceae CDC group NO-1 genome sequencing and assembly.</title>
        <authorList>
            <person name="Bernier A.-M."/>
            <person name="Bernard K."/>
        </authorList>
    </citation>
    <scope>NUCLEOTIDE SEQUENCE [LARGE SCALE GENOMIC DNA]</scope>
    <source>
        <strain evidence="2 4">NML161473</strain>
        <strain evidence="3 5">NML180581</strain>
    </source>
</reference>
<proteinExistence type="predicted"/>
<evidence type="ECO:0000313" key="3">
    <source>
        <dbReference type="EMBL" id="RMX06952.1"/>
    </source>
</evidence>
<accession>A0A3M6Q658</accession>
<keyword evidence="4" id="KW-1185">Reference proteome</keyword>
<dbReference type="EMBL" id="RDQK01000028">
    <property type="protein sequence ID" value="RMX06952.1"/>
    <property type="molecule type" value="Genomic_DNA"/>
</dbReference>
<keyword evidence="1" id="KW-0812">Transmembrane</keyword>
<evidence type="ECO:0000313" key="2">
    <source>
        <dbReference type="EMBL" id="RMW98673.1"/>
    </source>
</evidence>